<evidence type="ECO:0000256" key="1">
    <source>
        <dbReference type="SAM" id="MobiDB-lite"/>
    </source>
</evidence>
<sequence length="336" mass="36122">MDAHLLRSQFKPPSQSLLIDAQEGLIMDDDSFNYDQALLARLNALKKSSVSLQQSDPFTSSTAGSTPSGDLKERFKKLSVGRSSTSKLDVQATPDIAKPDGGSAPPSPTLEELLSDVTLDEGLYELKPNELTEADRLLVEARDALRENNDSAKPKSDPASEEKLVTCLEGEPDREEISGEHDEGLNENAEAANSLQQILDDLAAESGQDKARAIEHPISQSTHPTVSSGGEPPTSPSDEELHSSPPLFPSAPTHLPSPSIPDDLAFPSAPTTAPRALSKNKAEFTHAEIDSWCIICLADANVRCLGCAGDLYCTVCISIASCVISRIIRQYLFRES</sequence>
<feature type="region of interest" description="Disordered" evidence="1">
    <location>
        <begin position="51"/>
        <end position="109"/>
    </location>
</feature>
<gene>
    <name evidence="2" type="ORF">HETSPECPRED_000584</name>
</gene>
<organism evidence="2 3">
    <name type="scientific">Heterodermia speciosa</name>
    <dbReference type="NCBI Taxonomy" id="116794"/>
    <lineage>
        <taxon>Eukaryota</taxon>
        <taxon>Fungi</taxon>
        <taxon>Dikarya</taxon>
        <taxon>Ascomycota</taxon>
        <taxon>Pezizomycotina</taxon>
        <taxon>Lecanoromycetes</taxon>
        <taxon>OSLEUM clade</taxon>
        <taxon>Lecanoromycetidae</taxon>
        <taxon>Caliciales</taxon>
        <taxon>Physciaceae</taxon>
        <taxon>Heterodermia</taxon>
    </lineage>
</organism>
<name>A0A8H3IRG7_9LECA</name>
<feature type="region of interest" description="Disordered" evidence="1">
    <location>
        <begin position="147"/>
        <end position="183"/>
    </location>
</feature>
<evidence type="ECO:0000313" key="2">
    <source>
        <dbReference type="EMBL" id="CAF9937567.1"/>
    </source>
</evidence>
<proteinExistence type="predicted"/>
<dbReference type="PANTHER" id="PTHR46603:SF1">
    <property type="entry name" value="ABSCISSION_NOCUT CHECKPOINT REGULATOR"/>
    <property type="match status" value="1"/>
</dbReference>
<dbReference type="Pfam" id="PF22586">
    <property type="entry name" value="ANCHR-like_BBOX"/>
    <property type="match status" value="1"/>
</dbReference>
<feature type="compositionally biased region" description="Basic and acidic residues" evidence="1">
    <location>
        <begin position="147"/>
        <end position="164"/>
    </location>
</feature>
<dbReference type="OrthoDB" id="5407799at2759"/>
<keyword evidence="3" id="KW-1185">Reference proteome</keyword>
<reference evidence="2" key="1">
    <citation type="submission" date="2021-03" db="EMBL/GenBank/DDBJ databases">
        <authorList>
            <person name="Tagirdzhanova G."/>
        </authorList>
    </citation>
    <scope>NUCLEOTIDE SEQUENCE</scope>
</reference>
<feature type="compositionally biased region" description="Polar residues" evidence="1">
    <location>
        <begin position="218"/>
        <end position="228"/>
    </location>
</feature>
<protein>
    <submittedName>
        <fullName evidence="2">Uncharacterized protein</fullName>
    </submittedName>
</protein>
<dbReference type="EMBL" id="CAJPDS010000102">
    <property type="protein sequence ID" value="CAF9937567.1"/>
    <property type="molecule type" value="Genomic_DNA"/>
</dbReference>
<dbReference type="AlphaFoldDB" id="A0A8H3IRG7"/>
<evidence type="ECO:0000313" key="3">
    <source>
        <dbReference type="Proteomes" id="UP000664521"/>
    </source>
</evidence>
<dbReference type="Proteomes" id="UP000664521">
    <property type="component" value="Unassembled WGS sequence"/>
</dbReference>
<comment type="caution">
    <text evidence="2">The sequence shown here is derived from an EMBL/GenBank/DDBJ whole genome shotgun (WGS) entry which is preliminary data.</text>
</comment>
<dbReference type="PANTHER" id="PTHR46603">
    <property type="entry name" value="ABSCISSION/NOCUT CHECKPOINT REGULATOR"/>
    <property type="match status" value="1"/>
</dbReference>
<accession>A0A8H3IRG7</accession>
<feature type="region of interest" description="Disordered" evidence="1">
    <location>
        <begin position="216"/>
        <end position="272"/>
    </location>
</feature>
<dbReference type="SUPFAM" id="SSF57845">
    <property type="entry name" value="B-box zinc-binding domain"/>
    <property type="match status" value="1"/>
</dbReference>
<feature type="compositionally biased region" description="Polar residues" evidence="1">
    <location>
        <begin position="51"/>
        <end position="68"/>
    </location>
</feature>